<comment type="subcellular location">
    <subcellularLocation>
        <location evidence="1">Nucleus</location>
    </subcellularLocation>
</comment>
<dbReference type="SMART" id="SM00066">
    <property type="entry name" value="GAL4"/>
    <property type="match status" value="1"/>
</dbReference>
<feature type="region of interest" description="Disordered" evidence="4">
    <location>
        <begin position="43"/>
        <end position="82"/>
    </location>
</feature>
<evidence type="ECO:0000256" key="4">
    <source>
        <dbReference type="SAM" id="MobiDB-lite"/>
    </source>
</evidence>
<feature type="domain" description="Zn(2)-C6 fungal-type" evidence="5">
    <location>
        <begin position="12"/>
        <end position="43"/>
    </location>
</feature>
<keyword evidence="7" id="KW-1185">Reference proteome</keyword>
<evidence type="ECO:0000259" key="5">
    <source>
        <dbReference type="PROSITE" id="PS50048"/>
    </source>
</evidence>
<dbReference type="Proteomes" id="UP000799757">
    <property type="component" value="Unassembled WGS sequence"/>
</dbReference>
<evidence type="ECO:0000256" key="3">
    <source>
        <dbReference type="ARBA" id="ARBA00023242"/>
    </source>
</evidence>
<name>A0A6A6XF37_9PLEO</name>
<keyword evidence="2" id="KW-0479">Metal-binding</keyword>
<dbReference type="GO" id="GO:0000981">
    <property type="term" value="F:DNA-binding transcription factor activity, RNA polymerase II-specific"/>
    <property type="evidence" value="ECO:0007669"/>
    <property type="project" value="InterPro"/>
</dbReference>
<dbReference type="GO" id="GO:0003677">
    <property type="term" value="F:DNA binding"/>
    <property type="evidence" value="ECO:0007669"/>
    <property type="project" value="InterPro"/>
</dbReference>
<dbReference type="GO" id="GO:0008270">
    <property type="term" value="F:zinc ion binding"/>
    <property type="evidence" value="ECO:0007669"/>
    <property type="project" value="InterPro"/>
</dbReference>
<dbReference type="CDD" id="cd12148">
    <property type="entry name" value="fungal_TF_MHR"/>
    <property type="match status" value="1"/>
</dbReference>
<feature type="compositionally biased region" description="Polar residues" evidence="4">
    <location>
        <begin position="68"/>
        <end position="82"/>
    </location>
</feature>
<evidence type="ECO:0000313" key="7">
    <source>
        <dbReference type="Proteomes" id="UP000799757"/>
    </source>
</evidence>
<gene>
    <name evidence="6" type="ORF">K505DRAFT_241096</name>
</gene>
<evidence type="ECO:0000313" key="6">
    <source>
        <dbReference type="EMBL" id="KAF2794931.1"/>
    </source>
</evidence>
<dbReference type="InterPro" id="IPR007219">
    <property type="entry name" value="XnlR_reg_dom"/>
</dbReference>
<dbReference type="PANTHER" id="PTHR31001:SF84">
    <property type="entry name" value="FUNGAL SPECIFIC TRANSCRIPTION FACTOR"/>
    <property type="match status" value="1"/>
</dbReference>
<dbReference type="Pfam" id="PF04082">
    <property type="entry name" value="Fungal_trans"/>
    <property type="match status" value="1"/>
</dbReference>
<proteinExistence type="predicted"/>
<dbReference type="OrthoDB" id="5344325at2759"/>
<dbReference type="AlphaFoldDB" id="A0A6A6XF37"/>
<dbReference type="InterPro" id="IPR001138">
    <property type="entry name" value="Zn2Cys6_DnaBD"/>
</dbReference>
<dbReference type="SMART" id="SM00906">
    <property type="entry name" value="Fungal_trans"/>
    <property type="match status" value="1"/>
</dbReference>
<accession>A0A6A6XF37</accession>
<dbReference type="InterPro" id="IPR050613">
    <property type="entry name" value="Sec_Metabolite_Reg"/>
</dbReference>
<keyword evidence="3" id="KW-0539">Nucleus</keyword>
<dbReference type="PANTHER" id="PTHR31001">
    <property type="entry name" value="UNCHARACTERIZED TRANSCRIPTIONAL REGULATORY PROTEIN"/>
    <property type="match status" value="1"/>
</dbReference>
<reference evidence="6" key="1">
    <citation type="journal article" date="2020" name="Stud. Mycol.">
        <title>101 Dothideomycetes genomes: a test case for predicting lifestyles and emergence of pathogens.</title>
        <authorList>
            <person name="Haridas S."/>
            <person name="Albert R."/>
            <person name="Binder M."/>
            <person name="Bloem J."/>
            <person name="Labutti K."/>
            <person name="Salamov A."/>
            <person name="Andreopoulos B."/>
            <person name="Baker S."/>
            <person name="Barry K."/>
            <person name="Bills G."/>
            <person name="Bluhm B."/>
            <person name="Cannon C."/>
            <person name="Castanera R."/>
            <person name="Culley D."/>
            <person name="Daum C."/>
            <person name="Ezra D."/>
            <person name="Gonzalez J."/>
            <person name="Henrissat B."/>
            <person name="Kuo A."/>
            <person name="Liang C."/>
            <person name="Lipzen A."/>
            <person name="Lutzoni F."/>
            <person name="Magnuson J."/>
            <person name="Mondo S."/>
            <person name="Nolan M."/>
            <person name="Ohm R."/>
            <person name="Pangilinan J."/>
            <person name="Park H.-J."/>
            <person name="Ramirez L."/>
            <person name="Alfaro M."/>
            <person name="Sun H."/>
            <person name="Tritt A."/>
            <person name="Yoshinaga Y."/>
            <person name="Zwiers L.-H."/>
            <person name="Turgeon B."/>
            <person name="Goodwin S."/>
            <person name="Spatafora J."/>
            <person name="Crous P."/>
            <person name="Grigoriev I."/>
        </authorList>
    </citation>
    <scope>NUCLEOTIDE SEQUENCE</scope>
    <source>
        <strain evidence="6">CBS 109.77</strain>
    </source>
</reference>
<organism evidence="6 7">
    <name type="scientific">Melanomma pulvis-pyrius CBS 109.77</name>
    <dbReference type="NCBI Taxonomy" id="1314802"/>
    <lineage>
        <taxon>Eukaryota</taxon>
        <taxon>Fungi</taxon>
        <taxon>Dikarya</taxon>
        <taxon>Ascomycota</taxon>
        <taxon>Pezizomycotina</taxon>
        <taxon>Dothideomycetes</taxon>
        <taxon>Pleosporomycetidae</taxon>
        <taxon>Pleosporales</taxon>
        <taxon>Melanommataceae</taxon>
        <taxon>Melanomma</taxon>
    </lineage>
</organism>
<dbReference type="EMBL" id="MU001875">
    <property type="protein sequence ID" value="KAF2794931.1"/>
    <property type="molecule type" value="Genomic_DNA"/>
</dbReference>
<dbReference type="GO" id="GO:0006351">
    <property type="term" value="P:DNA-templated transcription"/>
    <property type="evidence" value="ECO:0007669"/>
    <property type="project" value="InterPro"/>
</dbReference>
<dbReference type="CDD" id="cd00067">
    <property type="entry name" value="GAL4"/>
    <property type="match status" value="1"/>
</dbReference>
<dbReference type="GO" id="GO:0005634">
    <property type="term" value="C:nucleus"/>
    <property type="evidence" value="ECO:0007669"/>
    <property type="project" value="UniProtKB-SubCell"/>
</dbReference>
<evidence type="ECO:0000256" key="1">
    <source>
        <dbReference type="ARBA" id="ARBA00004123"/>
    </source>
</evidence>
<sequence length="647" mass="74282">MQTQKDIRPTISCTECQRRKQKCSREWPCNHCQARKVPHLCQFGQKKAQQESPTQPEKDAKGQKRSLPDSSEASPLSWDSAQATSEDGLKAWGYMPGHVHYSLGYADIEDTSQSESPPESDQNQEEVDKVLHAFPSRSITDAFVNHFLSVVNYRYNSVYAPTFTEQYVQWWSDRASRRRLSPEFTCLLLRVCAHSGQYLPDSLREMVEFELACTSQELTERFAAAAEQLSTRFGTPKVCLERVQEQFLKGAWLKSESKMVETWHVLGRAIREAQELGMDKDSGMEGLTEFEIEIRRRVWALLYIWDWQMSAWLGRPHLIDQKDCSFTFPTLRLEESATEPHLLSPFAHIALQAQLARRIAQFKGDIQVIENLTTNQVFSIEAECERFIEELPPVFRFASPDISLDEQHPYYVPQRRQLHVIIYMTMFDFLKPYLTRSPKNPKSSHDTDFRNMGIDLSLKLLKAARLLFDHEFPINARFHLVVFSVFDTATILCSTIIHDTDKMLPHREQVMDAIESALDMLYQLSLTRIGASSYGFLSKLIGASPVLSRWFFNRKRPRIDKPTVESHGVETPQPAFATPVPQITSTEMEPILDSANDGISFDIDQFLAVPFGETPQLDIGGLEEIWDWDTLNLDAFLNTDPNYDLGM</sequence>
<dbReference type="SUPFAM" id="SSF57701">
    <property type="entry name" value="Zn2/Cys6 DNA-binding domain"/>
    <property type="match status" value="1"/>
</dbReference>
<dbReference type="PROSITE" id="PS50048">
    <property type="entry name" value="ZN2_CY6_FUNGAL_2"/>
    <property type="match status" value="1"/>
</dbReference>
<dbReference type="Gene3D" id="4.10.240.10">
    <property type="entry name" value="Zn(2)-C6 fungal-type DNA-binding domain"/>
    <property type="match status" value="1"/>
</dbReference>
<dbReference type="InterPro" id="IPR036864">
    <property type="entry name" value="Zn2-C6_fun-type_DNA-bd_sf"/>
</dbReference>
<evidence type="ECO:0000256" key="2">
    <source>
        <dbReference type="ARBA" id="ARBA00022723"/>
    </source>
</evidence>
<protein>
    <recommendedName>
        <fullName evidence="5">Zn(2)-C6 fungal-type domain-containing protein</fullName>
    </recommendedName>
</protein>